<evidence type="ECO:0000256" key="3">
    <source>
        <dbReference type="ARBA" id="ARBA00038201"/>
    </source>
</evidence>
<evidence type="ECO:0000259" key="6">
    <source>
        <dbReference type="PROSITE" id="PS50219"/>
    </source>
</evidence>
<dbReference type="InterPro" id="IPR032914">
    <property type="entry name" value="Vam6/VPS39/TRAP1"/>
</dbReference>
<sequence length="1054" mass="116520">MAPFYPPHAVLSGFKERVECLTVQGDRLYFGTSTGNLHIYAYGDTTSSNSEPHAELVETKKSLCRRAIDQLGYVKDVNSLVVLSESLVTLYPLPTFSPPTPLIKAKSAFSFAVHTRVAHVDDLVTRSPKPDQTDFATATATAIPAVLTYLAVGCRRKMVIYSWKDGEPQNVQEATLPHSPRAMVFIDSEHICFGYSPTEYAVFSLKTSTTTDIVTPIPAAPAVGITNMGKGALSGLGGYMTLGLGTKPKPCVVSVSESEALVGKENNGFFVDTEGKSSRSLTIDWPASPEELAFVRPYVFSVLPPGSVPSAQVEGDAEHPPKDSAFITSSVVEIRSSLSLKAVQILPFPPLPPGTASPAAHYLVRLLTPSPSAKSSLFLVSTPSDRATANTVGSTIWQLCMKSWSEQIDELVQAESYADALALLDTLDPAILPDQERRQRLVRALHAVAQFSSGKYDDAINAFIDLDINPAKVVALYPESIAGRLSVPKDQWIPLFGGPATPPPPAEDTENQDERQSASSSSDVPSRVPSPKGSIRGTLRTSLEAVVAAATPHRDDETASILSGRRSKQPDEFHRSVETLMRFLSDRRPKVAGALEGFGIRAAQSHKQPSLSAASTEELFALPNAPLNALTPEELVRFAQIVDTALFKSYLLVKPSLLGPLCRIGNWCEVEEVEEVLRSREKYSELIFLYNGKKMHAKALDLLRQLSEKETDKRDKLTPSVTYLQRLGPEHLDLIFEYSRWVFEEDPDVGFEIFTSEEAELPRQRVTEFLEKIDAGLAARYLEHLIQERGEGSSLFHDWLAELYLRMTLTAKKQGNDELQQKMYTRLLNFIDTTHYYHTDRLYGLLPSDDLYEAKAILLGRLGRHDAALEVYVYRLHDYTKAEEYCRRVYAPGADSPTAGVFLTLLRIYLRPTPSSLSSAQSARSSTSSAPALLEPALALIRRHGPRLDALEALSLLPPLVPESDVRPFLLAALRAPVFDQRVVREVAHAREEQVARKLMLLQSRRVRVSDSRICPQCHKRIGHSVIAVHAPRGEVTHYQCREVFSRKLKEMRS</sequence>
<dbReference type="Pfam" id="PF00780">
    <property type="entry name" value="CNH"/>
    <property type="match status" value="1"/>
</dbReference>
<dbReference type="PANTHER" id="PTHR12894">
    <property type="entry name" value="CNH DOMAIN CONTAINING"/>
    <property type="match status" value="1"/>
</dbReference>
<dbReference type="InterPro" id="IPR000547">
    <property type="entry name" value="Clathrin_H-chain/VPS_repeat"/>
</dbReference>
<dbReference type="Pfam" id="PF10367">
    <property type="entry name" value="zf-Vps39_C"/>
    <property type="match status" value="1"/>
</dbReference>
<dbReference type="PROSITE" id="PS50236">
    <property type="entry name" value="CHCR"/>
    <property type="match status" value="1"/>
</dbReference>
<dbReference type="GO" id="GO:0006914">
    <property type="term" value="P:autophagy"/>
    <property type="evidence" value="ECO:0007669"/>
    <property type="project" value="TreeGrafter"/>
</dbReference>
<evidence type="ECO:0000256" key="5">
    <source>
        <dbReference type="SAM" id="MobiDB-lite"/>
    </source>
</evidence>
<dbReference type="PANTHER" id="PTHR12894:SF49">
    <property type="entry name" value="VAM6_VPS39-LIKE PROTEIN"/>
    <property type="match status" value="1"/>
</dbReference>
<organism evidence="7 8">
    <name type="scientific">Obba rivulosa</name>
    <dbReference type="NCBI Taxonomy" id="1052685"/>
    <lineage>
        <taxon>Eukaryota</taxon>
        <taxon>Fungi</taxon>
        <taxon>Dikarya</taxon>
        <taxon>Basidiomycota</taxon>
        <taxon>Agaricomycotina</taxon>
        <taxon>Agaricomycetes</taxon>
        <taxon>Polyporales</taxon>
        <taxon>Gelatoporiaceae</taxon>
        <taxon>Obba</taxon>
    </lineage>
</organism>
<dbReference type="GO" id="GO:0000329">
    <property type="term" value="C:fungal-type vacuole membrane"/>
    <property type="evidence" value="ECO:0007669"/>
    <property type="project" value="TreeGrafter"/>
</dbReference>
<evidence type="ECO:0000313" key="7">
    <source>
        <dbReference type="EMBL" id="OCH95424.1"/>
    </source>
</evidence>
<dbReference type="EMBL" id="KV722336">
    <property type="protein sequence ID" value="OCH95424.1"/>
    <property type="molecule type" value="Genomic_DNA"/>
</dbReference>
<evidence type="ECO:0000256" key="4">
    <source>
        <dbReference type="PROSITE-ProRule" id="PRU01006"/>
    </source>
</evidence>
<evidence type="ECO:0000256" key="1">
    <source>
        <dbReference type="ARBA" id="ARBA00004184"/>
    </source>
</evidence>
<evidence type="ECO:0000256" key="2">
    <source>
        <dbReference type="ARBA" id="ARBA00023136"/>
    </source>
</evidence>
<dbReference type="GO" id="GO:0006886">
    <property type="term" value="P:intracellular protein transport"/>
    <property type="evidence" value="ECO:0007669"/>
    <property type="project" value="UniProtKB-UniRule"/>
</dbReference>
<dbReference type="AlphaFoldDB" id="A0A8E2DT95"/>
<dbReference type="GO" id="GO:0034058">
    <property type="term" value="P:endosomal vesicle fusion"/>
    <property type="evidence" value="ECO:0007669"/>
    <property type="project" value="TreeGrafter"/>
</dbReference>
<dbReference type="PROSITE" id="PS50219">
    <property type="entry name" value="CNH"/>
    <property type="match status" value="1"/>
</dbReference>
<feature type="compositionally biased region" description="Low complexity" evidence="5">
    <location>
        <begin position="517"/>
        <end position="531"/>
    </location>
</feature>
<feature type="domain" description="CNH" evidence="6">
    <location>
        <begin position="15"/>
        <end position="361"/>
    </location>
</feature>
<dbReference type="Proteomes" id="UP000250043">
    <property type="component" value="Unassembled WGS sequence"/>
</dbReference>
<dbReference type="Pfam" id="PF10366">
    <property type="entry name" value="Vps39_1"/>
    <property type="match status" value="1"/>
</dbReference>
<feature type="repeat" description="CHCR" evidence="4">
    <location>
        <begin position="753"/>
        <end position="914"/>
    </location>
</feature>
<comment type="subcellular location">
    <subcellularLocation>
        <location evidence="1">Endomembrane system</location>
        <topology evidence="1">Peripheral membrane protein</topology>
    </subcellularLocation>
</comment>
<dbReference type="InterPro" id="IPR019452">
    <property type="entry name" value="VPS39/TGF_beta_rcpt-assoc_1"/>
</dbReference>
<feature type="region of interest" description="Disordered" evidence="5">
    <location>
        <begin position="548"/>
        <end position="570"/>
    </location>
</feature>
<reference evidence="7 8" key="1">
    <citation type="submission" date="2016-07" db="EMBL/GenBank/DDBJ databases">
        <title>Draft genome of the white-rot fungus Obba rivulosa 3A-2.</title>
        <authorList>
            <consortium name="DOE Joint Genome Institute"/>
            <person name="Miettinen O."/>
            <person name="Riley R."/>
            <person name="Acob R."/>
            <person name="Barry K."/>
            <person name="Cullen D."/>
            <person name="De Vries R."/>
            <person name="Hainaut M."/>
            <person name="Hatakka A."/>
            <person name="Henrissat B."/>
            <person name="Hilden K."/>
            <person name="Kuo R."/>
            <person name="Labutti K."/>
            <person name="Lipzen A."/>
            <person name="Makela M.R."/>
            <person name="Sandor L."/>
            <person name="Spatafora J.W."/>
            <person name="Grigoriev I.V."/>
            <person name="Hibbett D.S."/>
        </authorList>
    </citation>
    <scope>NUCLEOTIDE SEQUENCE [LARGE SCALE GENOMIC DNA]</scope>
    <source>
        <strain evidence="7 8">3A-2</strain>
    </source>
</reference>
<feature type="region of interest" description="Disordered" evidence="5">
    <location>
        <begin position="494"/>
        <end position="536"/>
    </location>
</feature>
<comment type="similarity">
    <text evidence="3">Belongs to the VAM6/VPS39 family.</text>
</comment>
<keyword evidence="8" id="KW-1185">Reference proteome</keyword>
<keyword evidence="2" id="KW-0472">Membrane</keyword>
<dbReference type="InterPro" id="IPR001180">
    <property type="entry name" value="CNH_dom"/>
</dbReference>
<dbReference type="OrthoDB" id="5325112at2759"/>
<dbReference type="GO" id="GO:0012505">
    <property type="term" value="C:endomembrane system"/>
    <property type="evidence" value="ECO:0007669"/>
    <property type="project" value="UniProtKB-SubCell"/>
</dbReference>
<dbReference type="InterPro" id="IPR019453">
    <property type="entry name" value="VPS39/TGFA1_Znf"/>
</dbReference>
<gene>
    <name evidence="7" type="ORF">OBBRIDRAFT_816580</name>
</gene>
<proteinExistence type="inferred from homology"/>
<evidence type="ECO:0000313" key="8">
    <source>
        <dbReference type="Proteomes" id="UP000250043"/>
    </source>
</evidence>
<accession>A0A8E2DT95</accession>
<protein>
    <recommendedName>
        <fullName evidence="6">CNH domain-containing protein</fullName>
    </recommendedName>
</protein>
<name>A0A8E2DT95_9APHY</name>